<keyword evidence="2" id="KW-1185">Reference proteome</keyword>
<reference evidence="2" key="1">
    <citation type="submission" date="2021-11" db="EMBL/GenBank/DDBJ databases">
        <title>Cultivation dependent microbiological survey of springs from the worlds oldest radium mine currently devoted to the extraction of radon-saturated water.</title>
        <authorList>
            <person name="Kapinusova G."/>
            <person name="Smrhova T."/>
            <person name="Strejcek M."/>
            <person name="Suman J."/>
            <person name="Jani K."/>
            <person name="Pajer P."/>
            <person name="Uhlik O."/>
        </authorList>
    </citation>
    <scope>NUCLEOTIDE SEQUENCE [LARGE SCALE GENOMIC DNA]</scope>
    <source>
        <strain evidence="2">J379</strain>
    </source>
</reference>
<sequence length="249" mass="25578">MSPVFEARPGQDTHGGALGILHVPVSFPLIPGTAGNAASYPYPVVWKTVAGVSVDEIVRGGHEAVAARLIDAAVALERDGVRAIAGDCGTLLRFQADVAAAVSVPVLLSPLLAVPLVSVLTGGRPVGVLAANAANIREEECVQAGIRPEHGMVVEGLETRDAWRAAIVDEAPSFDSDELERDVVGGALALVERAPGIGAIVLDCADLPPYGPAVQRATGLPVFDALTLADLAHAATHRAAFVRSLDSDA</sequence>
<evidence type="ECO:0000313" key="1">
    <source>
        <dbReference type="EMBL" id="UUY04513.1"/>
    </source>
</evidence>
<dbReference type="Gene3D" id="3.40.50.1860">
    <property type="match status" value="2"/>
</dbReference>
<name>A0ABY5PIK0_9ACTN</name>
<dbReference type="RefSeq" id="WP_353864995.1">
    <property type="nucleotide sequence ID" value="NZ_CP088295.1"/>
</dbReference>
<dbReference type="EMBL" id="CP088295">
    <property type="protein sequence ID" value="UUY04513.1"/>
    <property type="molecule type" value="Genomic_DNA"/>
</dbReference>
<gene>
    <name evidence="1" type="ORF">LRS13_02965</name>
</gene>
<proteinExistence type="predicted"/>
<dbReference type="Proteomes" id="UP001058860">
    <property type="component" value="Chromosome"/>
</dbReference>
<evidence type="ECO:0000313" key="2">
    <source>
        <dbReference type="Proteomes" id="UP001058860"/>
    </source>
</evidence>
<dbReference type="Pfam" id="PF01177">
    <property type="entry name" value="Asp_Glu_race"/>
    <property type="match status" value="1"/>
</dbReference>
<protein>
    <submittedName>
        <fullName evidence="1">Aspartate/glutamate racemase family protein</fullName>
    </submittedName>
</protein>
<dbReference type="InterPro" id="IPR001920">
    <property type="entry name" value="Asp/Glu_race"/>
</dbReference>
<organism evidence="1 2">
    <name type="scientific">Svornostia abyssi</name>
    <dbReference type="NCBI Taxonomy" id="2898438"/>
    <lineage>
        <taxon>Bacteria</taxon>
        <taxon>Bacillati</taxon>
        <taxon>Actinomycetota</taxon>
        <taxon>Thermoleophilia</taxon>
        <taxon>Solirubrobacterales</taxon>
        <taxon>Baekduiaceae</taxon>
        <taxon>Svornostia</taxon>
    </lineage>
</organism>
<accession>A0ABY5PIK0</accession>
<dbReference type="InterPro" id="IPR015942">
    <property type="entry name" value="Asp/Glu/hydantoin_racemase"/>
</dbReference>